<dbReference type="PROSITE" id="PS50878">
    <property type="entry name" value="RT_POL"/>
    <property type="match status" value="1"/>
</dbReference>
<dbReference type="EMBL" id="VXAE01019567">
    <property type="protein sequence ID" value="NXJ44450.1"/>
    <property type="molecule type" value="Genomic_DNA"/>
</dbReference>
<feature type="non-terminal residue" evidence="4">
    <location>
        <position position="175"/>
    </location>
</feature>
<reference evidence="4 5" key="1">
    <citation type="submission" date="2019-09" db="EMBL/GenBank/DDBJ databases">
        <title>Bird 10,000 Genomes (B10K) Project - Family phase.</title>
        <authorList>
            <person name="Zhang G."/>
        </authorList>
    </citation>
    <scope>NUCLEOTIDE SEQUENCE [LARGE SCALE GENOMIC DNA]</scope>
    <source>
        <strain evidence="4">B10K-DU-001-47</strain>
        <tissue evidence="4">Muscle</tissue>
    </source>
</reference>
<protein>
    <recommendedName>
        <fullName evidence="2">ribonuclease H</fullName>
        <ecNumber evidence="2">3.1.26.4</ecNumber>
    </recommendedName>
</protein>
<dbReference type="Pfam" id="PF00078">
    <property type="entry name" value="RVT_1"/>
    <property type="match status" value="1"/>
</dbReference>
<dbReference type="Proteomes" id="UP000537039">
    <property type="component" value="Unassembled WGS sequence"/>
</dbReference>
<evidence type="ECO:0000259" key="3">
    <source>
        <dbReference type="PROSITE" id="PS50878"/>
    </source>
</evidence>
<evidence type="ECO:0000313" key="4">
    <source>
        <dbReference type="EMBL" id="NXJ44450.1"/>
    </source>
</evidence>
<dbReference type="PANTHER" id="PTHR33064">
    <property type="entry name" value="POL PROTEIN"/>
    <property type="match status" value="1"/>
</dbReference>
<keyword evidence="5" id="KW-1185">Reference proteome</keyword>
<dbReference type="SUPFAM" id="SSF56672">
    <property type="entry name" value="DNA/RNA polymerases"/>
    <property type="match status" value="1"/>
</dbReference>
<organism evidence="4 5">
    <name type="scientific">Ciconia maguari</name>
    <dbReference type="NCBI Taxonomy" id="52777"/>
    <lineage>
        <taxon>Eukaryota</taxon>
        <taxon>Metazoa</taxon>
        <taxon>Chordata</taxon>
        <taxon>Craniata</taxon>
        <taxon>Vertebrata</taxon>
        <taxon>Euteleostomi</taxon>
        <taxon>Archelosauria</taxon>
        <taxon>Archosauria</taxon>
        <taxon>Dinosauria</taxon>
        <taxon>Saurischia</taxon>
        <taxon>Theropoda</taxon>
        <taxon>Coelurosauria</taxon>
        <taxon>Aves</taxon>
        <taxon>Neognathae</taxon>
        <taxon>Neoaves</taxon>
        <taxon>Aequornithes</taxon>
        <taxon>Ciconiiformes</taxon>
        <taxon>Ciconiidae</taxon>
        <taxon>Ciconia</taxon>
    </lineage>
</organism>
<name>A0A7L0BFW6_9AVES</name>
<dbReference type="InterPro" id="IPR043502">
    <property type="entry name" value="DNA/RNA_pol_sf"/>
</dbReference>
<dbReference type="AlphaFoldDB" id="A0A7L0BFW6"/>
<sequence>ATLDAKDMFFMIPLREEAKPQFAFTWEGTQYTFNQLLLGYKHFPGIAHNASASLLDTVGVPPGVHIYQYVDDILVSGDSKDKVGQVAGAIWNLLTKNGLDIPPSKCQGPGQEDKFLGANWIAGATAVPDNTLLAIDRITAPNNKTELQQRIGTLGYWRKRILGLLVIAYPLYDLL</sequence>
<comment type="similarity">
    <text evidence="1">Belongs to the beta type-B retroviral polymerase family. HERV class-II K(HML-2) pol subfamily.</text>
</comment>
<dbReference type="EC" id="3.1.26.4" evidence="2"/>
<dbReference type="Gene3D" id="3.10.10.10">
    <property type="entry name" value="HIV Type 1 Reverse Transcriptase, subunit A, domain 1"/>
    <property type="match status" value="1"/>
</dbReference>
<evidence type="ECO:0000313" key="5">
    <source>
        <dbReference type="Proteomes" id="UP000537039"/>
    </source>
</evidence>
<feature type="non-terminal residue" evidence="4">
    <location>
        <position position="1"/>
    </location>
</feature>
<gene>
    <name evidence="4" type="primary">Pol_1</name>
    <name evidence="4" type="ORF">CICMAG_R09805</name>
</gene>
<feature type="domain" description="Reverse transcriptase" evidence="3">
    <location>
        <begin position="1"/>
        <end position="120"/>
    </location>
</feature>
<dbReference type="InterPro" id="IPR043128">
    <property type="entry name" value="Rev_trsase/Diguanyl_cyclase"/>
</dbReference>
<dbReference type="GO" id="GO:0004523">
    <property type="term" value="F:RNA-DNA hybrid ribonuclease activity"/>
    <property type="evidence" value="ECO:0007669"/>
    <property type="project" value="UniProtKB-EC"/>
</dbReference>
<dbReference type="PANTHER" id="PTHR33064:SF37">
    <property type="entry name" value="RIBONUCLEASE H"/>
    <property type="match status" value="1"/>
</dbReference>
<comment type="caution">
    <text evidence="4">The sequence shown here is derived from an EMBL/GenBank/DDBJ whole genome shotgun (WGS) entry which is preliminary data.</text>
</comment>
<proteinExistence type="inferred from homology"/>
<dbReference type="InterPro" id="IPR000477">
    <property type="entry name" value="RT_dom"/>
</dbReference>
<evidence type="ECO:0000256" key="1">
    <source>
        <dbReference type="ARBA" id="ARBA00010879"/>
    </source>
</evidence>
<dbReference type="InterPro" id="IPR051320">
    <property type="entry name" value="Viral_Replic_Matur_Polypro"/>
</dbReference>
<accession>A0A7L0BFW6</accession>
<dbReference type="Gene3D" id="3.30.70.270">
    <property type="match status" value="1"/>
</dbReference>
<evidence type="ECO:0000256" key="2">
    <source>
        <dbReference type="ARBA" id="ARBA00012180"/>
    </source>
</evidence>